<organism evidence="1 2">
    <name type="scientific">Hypocrea atroviridis (strain ATCC 20476 / IMI 206040)</name>
    <name type="common">Trichoderma atroviride</name>
    <dbReference type="NCBI Taxonomy" id="452589"/>
    <lineage>
        <taxon>Eukaryota</taxon>
        <taxon>Fungi</taxon>
        <taxon>Dikarya</taxon>
        <taxon>Ascomycota</taxon>
        <taxon>Pezizomycotina</taxon>
        <taxon>Sordariomycetes</taxon>
        <taxon>Hypocreomycetidae</taxon>
        <taxon>Hypocreales</taxon>
        <taxon>Hypocreaceae</taxon>
        <taxon>Trichoderma</taxon>
    </lineage>
</organism>
<protein>
    <submittedName>
        <fullName evidence="1">Uncharacterized protein</fullName>
    </submittedName>
</protein>
<dbReference type="Proteomes" id="UP000005426">
    <property type="component" value="Unassembled WGS sequence"/>
</dbReference>
<sequence length="252" mass="29322">MTLINPCLNPNIPPIRIELSDIPYKDYHEQYHYAVRVVKGYWRQATNMTIEDQVEYKTLIEQQQFVRQGLANYTPSSHSVYGSCHVSPTWAKYIFLKSLYCNVKMPTLDRQVQGTAKCDIIEDLERTYRTYCPKQARELKRKETRPSEVQMATILSQSNDSPLLTNTSAVTSDLESLEVRLKEYMDCHLDKIRQSIFDACVEQGNRITTATERISLVMDKMDQLEREQTEYFGGIEKKIDRMAADQITLEEI</sequence>
<dbReference type="OrthoDB" id="4898261at2759"/>
<proteinExistence type="predicted"/>
<comment type="caution">
    <text evidence="1">The sequence shown here is derived from an EMBL/GenBank/DDBJ whole genome shotgun (WGS) entry which is preliminary data.</text>
</comment>
<gene>
    <name evidence="1" type="ORF">TRIATDRAFT_308270</name>
</gene>
<accession>G9NX93</accession>
<dbReference type="RefSeq" id="XP_013942976.1">
    <property type="nucleotide sequence ID" value="XM_014087501.1"/>
</dbReference>
<dbReference type="HOGENOM" id="CLU_1102913_0_0_1"/>
<keyword evidence="2" id="KW-1185">Reference proteome</keyword>
<evidence type="ECO:0000313" key="2">
    <source>
        <dbReference type="Proteomes" id="UP000005426"/>
    </source>
</evidence>
<dbReference type="EMBL" id="ABDG02000024">
    <property type="protein sequence ID" value="EHK44704.1"/>
    <property type="molecule type" value="Genomic_DNA"/>
</dbReference>
<dbReference type="KEGG" id="tatv:25782742"/>
<dbReference type="AlphaFoldDB" id="G9NX93"/>
<dbReference type="eggNOG" id="ENOG502RA6Y">
    <property type="taxonomic scope" value="Eukaryota"/>
</dbReference>
<name>G9NX93_HYPAI</name>
<dbReference type="GeneID" id="25782742"/>
<evidence type="ECO:0000313" key="1">
    <source>
        <dbReference type="EMBL" id="EHK44704.1"/>
    </source>
</evidence>
<reference evidence="1 2" key="1">
    <citation type="journal article" date="2011" name="Genome Biol.">
        <title>Comparative genome sequence analysis underscores mycoparasitism as the ancestral life style of Trichoderma.</title>
        <authorList>
            <person name="Kubicek C.P."/>
            <person name="Herrera-Estrella A."/>
            <person name="Seidl-Seiboth V."/>
            <person name="Martinez D.A."/>
            <person name="Druzhinina I.S."/>
            <person name="Thon M."/>
            <person name="Zeilinger S."/>
            <person name="Casas-Flores S."/>
            <person name="Horwitz B.A."/>
            <person name="Mukherjee P.K."/>
            <person name="Mukherjee M."/>
            <person name="Kredics L."/>
            <person name="Alcaraz L.D."/>
            <person name="Aerts A."/>
            <person name="Antal Z."/>
            <person name="Atanasova L."/>
            <person name="Cervantes-Badillo M.G."/>
            <person name="Challacombe J."/>
            <person name="Chertkov O."/>
            <person name="McCluskey K."/>
            <person name="Coulpier F."/>
            <person name="Deshpande N."/>
            <person name="von Doehren H."/>
            <person name="Ebbole D.J."/>
            <person name="Esquivel-Naranjo E.U."/>
            <person name="Fekete E."/>
            <person name="Flipphi M."/>
            <person name="Glaser F."/>
            <person name="Gomez-Rodriguez E.Y."/>
            <person name="Gruber S."/>
            <person name="Han C."/>
            <person name="Henrissat B."/>
            <person name="Hermosa R."/>
            <person name="Hernandez-Onate M."/>
            <person name="Karaffa L."/>
            <person name="Kosti I."/>
            <person name="Le Crom S."/>
            <person name="Lindquist E."/>
            <person name="Lucas S."/>
            <person name="Luebeck M."/>
            <person name="Luebeck P.S."/>
            <person name="Margeot A."/>
            <person name="Metz B."/>
            <person name="Misra M."/>
            <person name="Nevalainen H."/>
            <person name="Omann M."/>
            <person name="Packer N."/>
            <person name="Perrone G."/>
            <person name="Uresti-Rivera E.E."/>
            <person name="Salamov A."/>
            <person name="Schmoll M."/>
            <person name="Seiboth B."/>
            <person name="Shapiro H."/>
            <person name="Sukno S."/>
            <person name="Tamayo-Ramos J.A."/>
            <person name="Tisch D."/>
            <person name="Wiest A."/>
            <person name="Wilkinson H.H."/>
            <person name="Zhang M."/>
            <person name="Coutinho P.M."/>
            <person name="Kenerley C.M."/>
            <person name="Monte E."/>
            <person name="Baker S.E."/>
            <person name="Grigoriev I.V."/>
        </authorList>
    </citation>
    <scope>NUCLEOTIDE SEQUENCE [LARGE SCALE GENOMIC DNA]</scope>
    <source>
        <strain evidence="2">ATCC 20476 / IMI 206040</strain>
    </source>
</reference>